<dbReference type="AlphaFoldDB" id="A0A0R1TXM0"/>
<keyword evidence="3" id="KW-1185">Reference proteome</keyword>
<keyword evidence="1" id="KW-1133">Transmembrane helix</keyword>
<reference evidence="2 3" key="1">
    <citation type="journal article" date="2015" name="Genome Announc.">
        <title>Expanding the biotechnology potential of lactobacilli through comparative genomics of 213 strains and associated genera.</title>
        <authorList>
            <person name="Sun Z."/>
            <person name="Harris H.M."/>
            <person name="McCann A."/>
            <person name="Guo C."/>
            <person name="Argimon S."/>
            <person name="Zhang W."/>
            <person name="Yang X."/>
            <person name="Jeffery I.B."/>
            <person name="Cooney J.C."/>
            <person name="Kagawa T.F."/>
            <person name="Liu W."/>
            <person name="Song Y."/>
            <person name="Salvetti E."/>
            <person name="Wrobel A."/>
            <person name="Rasinkangas P."/>
            <person name="Parkhill J."/>
            <person name="Rea M.C."/>
            <person name="O'Sullivan O."/>
            <person name="Ritari J."/>
            <person name="Douillard F.P."/>
            <person name="Paul Ross R."/>
            <person name="Yang R."/>
            <person name="Briner A.E."/>
            <person name="Felis G.E."/>
            <person name="de Vos W.M."/>
            <person name="Barrangou R."/>
            <person name="Klaenhammer T.R."/>
            <person name="Caufield P.W."/>
            <person name="Cui Y."/>
            <person name="Zhang H."/>
            <person name="O'Toole P.W."/>
        </authorList>
    </citation>
    <scope>NUCLEOTIDE SEQUENCE [LARGE SCALE GENOMIC DNA]</scope>
    <source>
        <strain evidence="2 3">DSM 15945</strain>
    </source>
</reference>
<comment type="caution">
    <text evidence="2">The sequence shown here is derived from an EMBL/GenBank/DDBJ whole genome shotgun (WGS) entry which is preliminary data.</text>
</comment>
<name>A0A0R1TXM0_9LACO</name>
<dbReference type="EMBL" id="AZFJ01000049">
    <property type="protein sequence ID" value="KRL85926.1"/>
    <property type="molecule type" value="Genomic_DNA"/>
</dbReference>
<proteinExistence type="predicted"/>
<protein>
    <submittedName>
        <fullName evidence="2">Uncharacterized protein</fullName>
    </submittedName>
</protein>
<evidence type="ECO:0000313" key="3">
    <source>
        <dbReference type="Proteomes" id="UP000051922"/>
    </source>
</evidence>
<sequence>MKIMLLNKRFWTAISFATFALFLVAVITQRYWLNVGVIILGLLIKKYGSPIIFLEGQQRRKRLKKDLVNARVIKVSNNQKGR</sequence>
<dbReference type="PATRIC" id="fig|1423783.4.peg.1368"/>
<feature type="transmembrane region" description="Helical" evidence="1">
    <location>
        <begin position="35"/>
        <end position="54"/>
    </location>
</feature>
<gene>
    <name evidence="2" type="ORF">FC50_GL001326</name>
</gene>
<keyword evidence="1" id="KW-0812">Transmembrane</keyword>
<organism evidence="2 3">
    <name type="scientific">Lacticaseibacillus pantheris DSM 15945 = JCM 12539 = NBRC 106106</name>
    <dbReference type="NCBI Taxonomy" id="1423783"/>
    <lineage>
        <taxon>Bacteria</taxon>
        <taxon>Bacillati</taxon>
        <taxon>Bacillota</taxon>
        <taxon>Bacilli</taxon>
        <taxon>Lactobacillales</taxon>
        <taxon>Lactobacillaceae</taxon>
        <taxon>Lacticaseibacillus</taxon>
    </lineage>
</organism>
<dbReference type="RefSeq" id="WP_056956771.1">
    <property type="nucleotide sequence ID" value="NZ_AZFJ01000049.1"/>
</dbReference>
<evidence type="ECO:0000313" key="2">
    <source>
        <dbReference type="EMBL" id="KRL85926.1"/>
    </source>
</evidence>
<evidence type="ECO:0000256" key="1">
    <source>
        <dbReference type="SAM" id="Phobius"/>
    </source>
</evidence>
<keyword evidence="1" id="KW-0472">Membrane</keyword>
<dbReference type="STRING" id="1423783.FC50_GL001326"/>
<accession>A0A0R1TXM0</accession>
<dbReference type="Proteomes" id="UP000051922">
    <property type="component" value="Unassembled WGS sequence"/>
</dbReference>